<evidence type="ECO:0000256" key="3">
    <source>
        <dbReference type="SAM" id="Phobius"/>
    </source>
</evidence>
<dbReference type="PROSITE" id="PS00455">
    <property type="entry name" value="AMP_BINDING"/>
    <property type="match status" value="1"/>
</dbReference>
<dbReference type="PANTHER" id="PTHR43767:SF1">
    <property type="entry name" value="NONRIBOSOMAL PEPTIDE SYNTHASE PES1 (EUROFUNG)-RELATED"/>
    <property type="match status" value="1"/>
</dbReference>
<evidence type="ECO:0000259" key="5">
    <source>
        <dbReference type="Pfam" id="PF13193"/>
    </source>
</evidence>
<dbReference type="AlphaFoldDB" id="A0A158KYS4"/>
<dbReference type="NCBIfam" id="NF004837">
    <property type="entry name" value="PRK06187.1"/>
    <property type="match status" value="1"/>
</dbReference>
<feature type="transmembrane region" description="Helical" evidence="3">
    <location>
        <begin position="209"/>
        <end position="230"/>
    </location>
</feature>
<dbReference type="Pfam" id="PF00501">
    <property type="entry name" value="AMP-binding"/>
    <property type="match status" value="1"/>
</dbReference>
<organism evidence="6 7">
    <name type="scientific">Caballeronia choica</name>
    <dbReference type="NCBI Taxonomy" id="326476"/>
    <lineage>
        <taxon>Bacteria</taxon>
        <taxon>Pseudomonadati</taxon>
        <taxon>Pseudomonadota</taxon>
        <taxon>Betaproteobacteria</taxon>
        <taxon>Burkholderiales</taxon>
        <taxon>Burkholderiaceae</taxon>
        <taxon>Caballeronia</taxon>
    </lineage>
</organism>
<evidence type="ECO:0000259" key="4">
    <source>
        <dbReference type="Pfam" id="PF00501"/>
    </source>
</evidence>
<dbReference type="GO" id="GO:0016878">
    <property type="term" value="F:acid-thiol ligase activity"/>
    <property type="evidence" value="ECO:0007669"/>
    <property type="project" value="UniProtKB-ARBA"/>
</dbReference>
<dbReference type="InterPro" id="IPR000873">
    <property type="entry name" value="AMP-dep_synth/lig_dom"/>
</dbReference>
<dbReference type="PANTHER" id="PTHR43767">
    <property type="entry name" value="LONG-CHAIN-FATTY-ACID--COA LIGASE"/>
    <property type="match status" value="1"/>
</dbReference>
<keyword evidence="3" id="KW-1133">Transmembrane helix</keyword>
<dbReference type="InterPro" id="IPR042099">
    <property type="entry name" value="ANL_N_sf"/>
</dbReference>
<feature type="transmembrane region" description="Helical" evidence="3">
    <location>
        <begin position="183"/>
        <end position="203"/>
    </location>
</feature>
<accession>A0A158KYS4</accession>
<comment type="caution">
    <text evidence="6">The sequence shown here is derived from an EMBL/GenBank/DDBJ whole genome shotgun (WGS) entry which is preliminary data.</text>
</comment>
<feature type="domain" description="AMP-dependent synthetase/ligase" evidence="4">
    <location>
        <begin position="8"/>
        <end position="379"/>
    </location>
</feature>
<protein>
    <submittedName>
        <fullName evidence="6">Long-chain fatty acid--CoA ligase</fullName>
    </submittedName>
</protein>
<evidence type="ECO:0000256" key="2">
    <source>
        <dbReference type="ARBA" id="ARBA00022598"/>
    </source>
</evidence>
<evidence type="ECO:0000256" key="1">
    <source>
        <dbReference type="ARBA" id="ARBA00006432"/>
    </source>
</evidence>
<keyword evidence="3" id="KW-0812">Transmembrane</keyword>
<dbReference type="InterPro" id="IPR045851">
    <property type="entry name" value="AMP-bd_C_sf"/>
</dbReference>
<evidence type="ECO:0000313" key="6">
    <source>
        <dbReference type="EMBL" id="SAL86306.1"/>
    </source>
</evidence>
<dbReference type="InterPro" id="IPR020845">
    <property type="entry name" value="AMP-binding_CS"/>
</dbReference>
<keyword evidence="2 6" id="KW-0436">Ligase</keyword>
<dbReference type="OrthoDB" id="9766486at2"/>
<proteinExistence type="inferred from homology"/>
<reference evidence="6" key="1">
    <citation type="submission" date="2016-01" db="EMBL/GenBank/DDBJ databases">
        <authorList>
            <person name="Peeters C."/>
        </authorList>
    </citation>
    <scope>NUCLEOTIDE SEQUENCE [LARGE SCALE GENOMIC DNA]</scope>
    <source>
        <strain evidence="6">LMG 22940</strain>
    </source>
</reference>
<feature type="domain" description="AMP-binding enzyme C-terminal" evidence="5">
    <location>
        <begin position="429"/>
        <end position="504"/>
    </location>
</feature>
<dbReference type="EMBL" id="FCON02000223">
    <property type="protein sequence ID" value="SAL86306.1"/>
    <property type="molecule type" value="Genomic_DNA"/>
</dbReference>
<keyword evidence="7" id="KW-1185">Reference proteome</keyword>
<dbReference type="InterPro" id="IPR050237">
    <property type="entry name" value="ATP-dep_AMP-bd_enzyme"/>
</dbReference>
<evidence type="ECO:0000313" key="7">
    <source>
        <dbReference type="Proteomes" id="UP000054770"/>
    </source>
</evidence>
<dbReference type="Pfam" id="PF13193">
    <property type="entry name" value="AMP-binding_C"/>
    <property type="match status" value="1"/>
</dbReference>
<comment type="similarity">
    <text evidence="1">Belongs to the ATP-dependent AMP-binding enzyme family.</text>
</comment>
<keyword evidence="3" id="KW-0472">Membrane</keyword>
<dbReference type="FunFam" id="3.30.300.30:FF:000008">
    <property type="entry name" value="2,3-dihydroxybenzoate-AMP ligase"/>
    <property type="match status" value="1"/>
</dbReference>
<dbReference type="InterPro" id="IPR025110">
    <property type="entry name" value="AMP-bd_C"/>
</dbReference>
<dbReference type="Gene3D" id="3.30.300.30">
    <property type="match status" value="1"/>
</dbReference>
<name>A0A158KYS4_9BURK</name>
<gene>
    <name evidence="6" type="ORF">AWB68_07983</name>
</gene>
<dbReference type="Gene3D" id="3.40.50.12780">
    <property type="entry name" value="N-terminal domain of ligase-like"/>
    <property type="match status" value="1"/>
</dbReference>
<sequence>MYLTQGLHRAMQQRPNTTAVRFESKAITFAELGTRVERLAGALRKLGIANGERVAMLSANSPRYIEYYMATPWAGGVLNPLNTRWSASELLYALDDSASSILIVDDTFRALGIRLASEARSLRHVIYAGDEDTPDGMLNYESLIAESEPVEDGRRQGDELAGIFYTGGTSGFPKGVMLSHTNLGVAALTTVAIGHVATGTVFLHAMPMFHLAGFSAISALLACGGVHVIVPAFTPRATIEAISQHGVNRLMLAPTMLQMLLDWIDGNPAESACLDMSSLTRITYGASPISQTLLRRAQQAFPKAEFVQGYGMTELSPVCASLGPEYHTEEAYASGQMRAAGRPAMCVEIKIVDVQGREVPRGTTGEIIVRGPNVMLGYWNKPEATAEVLRDGWLHTGDGGYMDDDGLLYVVDRLKDMIVSGGENIYSAEVENAIASHPAVAQCAVIGIPSDRWGETVHAVIVAKPGEVVTAEAIQAHCRERIAGYKCPRSVEFRDSLPISHVGKVQKNVLREAFWTNQQRSVA</sequence>
<dbReference type="RefSeq" id="WP_087649762.1">
    <property type="nucleotide sequence ID" value="NZ_FCON02000223.1"/>
</dbReference>
<dbReference type="Proteomes" id="UP000054770">
    <property type="component" value="Unassembled WGS sequence"/>
</dbReference>
<dbReference type="SUPFAM" id="SSF56801">
    <property type="entry name" value="Acetyl-CoA synthetase-like"/>
    <property type="match status" value="1"/>
</dbReference>